<dbReference type="GO" id="GO:0004852">
    <property type="term" value="F:uroporphyrinogen-III synthase activity"/>
    <property type="evidence" value="ECO:0007669"/>
    <property type="project" value="InterPro"/>
</dbReference>
<proteinExistence type="predicted"/>
<dbReference type="PANTHER" id="PTHR40082">
    <property type="entry name" value="BLR5956 PROTEIN"/>
    <property type="match status" value="1"/>
</dbReference>
<dbReference type="Proteomes" id="UP000315389">
    <property type="component" value="Unassembled WGS sequence"/>
</dbReference>
<dbReference type="SUPFAM" id="SSF46894">
    <property type="entry name" value="C-terminal effector domain of the bipartite response regulators"/>
    <property type="match status" value="1"/>
</dbReference>
<comment type="caution">
    <text evidence="4">The sequence shown here is derived from an EMBL/GenBank/DDBJ whole genome shotgun (WGS) entry which is preliminary data.</text>
</comment>
<feature type="domain" description="OmpR/PhoB-type" evidence="3">
    <location>
        <begin position="280"/>
        <end position="373"/>
    </location>
</feature>
<dbReference type="RefSeq" id="WP_425466880.1">
    <property type="nucleotide sequence ID" value="NZ_BAAASV010000003.1"/>
</dbReference>
<keyword evidence="5" id="KW-1185">Reference proteome</keyword>
<dbReference type="GO" id="GO:0006780">
    <property type="term" value="P:uroporphyrinogen III biosynthetic process"/>
    <property type="evidence" value="ECO:0007669"/>
    <property type="project" value="InterPro"/>
</dbReference>
<keyword evidence="1 2" id="KW-0238">DNA-binding</keyword>
<dbReference type="SUPFAM" id="SSF69618">
    <property type="entry name" value="HemD-like"/>
    <property type="match status" value="1"/>
</dbReference>
<dbReference type="PANTHER" id="PTHR40082:SF1">
    <property type="entry name" value="BLR5956 PROTEIN"/>
    <property type="match status" value="1"/>
</dbReference>
<dbReference type="Pfam" id="PF02602">
    <property type="entry name" value="HEM4"/>
    <property type="match status" value="1"/>
</dbReference>
<dbReference type="GO" id="GO:0006355">
    <property type="term" value="P:regulation of DNA-templated transcription"/>
    <property type="evidence" value="ECO:0007669"/>
    <property type="project" value="InterPro"/>
</dbReference>
<dbReference type="EMBL" id="VFOS01000001">
    <property type="protein sequence ID" value="TQL64368.1"/>
    <property type="molecule type" value="Genomic_DNA"/>
</dbReference>
<evidence type="ECO:0000313" key="4">
    <source>
        <dbReference type="EMBL" id="TQL64368.1"/>
    </source>
</evidence>
<dbReference type="NCBIfam" id="NF005568">
    <property type="entry name" value="PRK07239.1"/>
    <property type="match status" value="1"/>
</dbReference>
<dbReference type="CDD" id="cd06578">
    <property type="entry name" value="HemD"/>
    <property type="match status" value="1"/>
</dbReference>
<feature type="DNA-binding region" description="OmpR/PhoB-type" evidence="2">
    <location>
        <begin position="280"/>
        <end position="373"/>
    </location>
</feature>
<dbReference type="AlphaFoldDB" id="A0A542ZVH8"/>
<dbReference type="Gene3D" id="1.10.10.10">
    <property type="entry name" value="Winged helix-like DNA-binding domain superfamily/Winged helix DNA-binding domain"/>
    <property type="match status" value="1"/>
</dbReference>
<dbReference type="Pfam" id="PF00486">
    <property type="entry name" value="Trans_reg_C"/>
    <property type="match status" value="1"/>
</dbReference>
<protein>
    <submittedName>
        <fullName evidence="4">Uroporphyrinogen-III synthase</fullName>
    </submittedName>
</protein>
<reference evidence="4 5" key="1">
    <citation type="submission" date="2019-06" db="EMBL/GenBank/DDBJ databases">
        <title>Sequencing the genomes of 1000 actinobacteria strains.</title>
        <authorList>
            <person name="Klenk H.-P."/>
        </authorList>
    </citation>
    <scope>NUCLEOTIDE SEQUENCE [LARGE SCALE GENOMIC DNA]</scope>
    <source>
        <strain evidence="4 5">DSM 4813</strain>
    </source>
</reference>
<dbReference type="GO" id="GO:0003677">
    <property type="term" value="F:DNA binding"/>
    <property type="evidence" value="ECO:0007669"/>
    <property type="project" value="UniProtKB-UniRule"/>
</dbReference>
<evidence type="ECO:0000256" key="2">
    <source>
        <dbReference type="PROSITE-ProRule" id="PRU01091"/>
    </source>
</evidence>
<dbReference type="CDD" id="cd00383">
    <property type="entry name" value="trans_reg_C"/>
    <property type="match status" value="1"/>
</dbReference>
<dbReference type="GO" id="GO:0000160">
    <property type="term" value="P:phosphorelay signal transduction system"/>
    <property type="evidence" value="ECO:0007669"/>
    <property type="project" value="InterPro"/>
</dbReference>
<dbReference type="InterPro" id="IPR039793">
    <property type="entry name" value="UROS/Hem4"/>
</dbReference>
<dbReference type="InterPro" id="IPR036108">
    <property type="entry name" value="4pyrrol_syn_uPrphyn_synt_sf"/>
</dbReference>
<dbReference type="InterPro" id="IPR016032">
    <property type="entry name" value="Sig_transdc_resp-reg_C-effctor"/>
</dbReference>
<dbReference type="InterPro" id="IPR003754">
    <property type="entry name" value="4pyrrol_synth_uPrphyn_synth"/>
</dbReference>
<dbReference type="SMART" id="SM00862">
    <property type="entry name" value="Trans_reg_C"/>
    <property type="match status" value="1"/>
</dbReference>
<evidence type="ECO:0000259" key="3">
    <source>
        <dbReference type="PROSITE" id="PS51755"/>
    </source>
</evidence>
<dbReference type="InterPro" id="IPR001867">
    <property type="entry name" value="OmpR/PhoB-type_DNA-bd"/>
</dbReference>
<dbReference type="InterPro" id="IPR036388">
    <property type="entry name" value="WH-like_DNA-bd_sf"/>
</dbReference>
<organism evidence="4 5">
    <name type="scientific">Rarobacter faecitabidus</name>
    <dbReference type="NCBI Taxonomy" id="13243"/>
    <lineage>
        <taxon>Bacteria</taxon>
        <taxon>Bacillati</taxon>
        <taxon>Actinomycetota</taxon>
        <taxon>Actinomycetes</taxon>
        <taxon>Micrococcales</taxon>
        <taxon>Rarobacteraceae</taxon>
        <taxon>Rarobacter</taxon>
    </lineage>
</organism>
<dbReference type="Gene3D" id="3.40.50.10090">
    <property type="match status" value="2"/>
</dbReference>
<sequence>MTTRKLLDAALAGCTIVVAADRRAGDLASALERHGAQVYRAPALTIVPSPDDEELQRRTRELIDSPPDIVLVTTGVGFRGWMEAADENDLSGSLHDALCASQFIARGPKARGAIQQAGFTADWVAESETAAEVGEYLLSTRLDDKRIAIQHHGAGADDLDHLLAERGADVVSLTVYRWGPPPDQDIVKRSVAQAACGEVDAVVFTSAPGASEWLKAAHDGDSLDKIRSRAASGRLLLAAVGPITAKPLQRARLRTTIAERGRLGSLVPTVTGYFGASGDVPTLRTEAGDISLRSGGVVLNGAFIPLSRAGASLLGALFDANGRVLSRDELAPALPRAGQNSHAVEVAVARVREALGHADIVKTVVKRGYRLAVEVEE</sequence>
<dbReference type="PROSITE" id="PS51755">
    <property type="entry name" value="OMPR_PHOB"/>
    <property type="match status" value="1"/>
</dbReference>
<gene>
    <name evidence="4" type="ORF">FB461_0870</name>
</gene>
<accession>A0A542ZVH8</accession>
<evidence type="ECO:0000256" key="1">
    <source>
        <dbReference type="ARBA" id="ARBA00023125"/>
    </source>
</evidence>
<evidence type="ECO:0000313" key="5">
    <source>
        <dbReference type="Proteomes" id="UP000315389"/>
    </source>
</evidence>
<name>A0A542ZVH8_RARFA</name>